<dbReference type="Proteomes" id="UP001221838">
    <property type="component" value="Unassembled WGS sequence"/>
</dbReference>
<feature type="transmembrane region" description="Helical" evidence="2">
    <location>
        <begin position="21"/>
        <end position="40"/>
    </location>
</feature>
<dbReference type="EMBL" id="JAQNDM010000002">
    <property type="protein sequence ID" value="MDC0713195.1"/>
    <property type="molecule type" value="Genomic_DNA"/>
</dbReference>
<sequence length="226" mass="24782">MLEFLYRFYERDVGSGEYRSTLLLAFAVVASSIGLLGTLATRPLHEVYTAEGRVEPGRVDQFHSEANGIIQQNRLQLGMAYEPGEPVFAMTSEGGDTPRIYAAPCRCVLTRSDLLHRTRGPVRVGELVAEFADTTAWKVRFPLQGRWQSSISPGAKVHVLEGDRASLVGSVERVYPQSQGTSHMEAAASVPGSRTLSPGSPVTVKVEVPPVSLWRLFVESLKRPTK</sequence>
<dbReference type="RefSeq" id="WP_272143401.1">
    <property type="nucleotide sequence ID" value="NZ_JAQNDM010000002.1"/>
</dbReference>
<accession>A0ABT5DJ56</accession>
<evidence type="ECO:0000256" key="1">
    <source>
        <dbReference type="SAM" id="MobiDB-lite"/>
    </source>
</evidence>
<comment type="caution">
    <text evidence="3">The sequence shown here is derived from an EMBL/GenBank/DDBJ whole genome shotgun (WGS) entry which is preliminary data.</text>
</comment>
<gene>
    <name evidence="3" type="ORF">POL68_32335</name>
</gene>
<proteinExistence type="predicted"/>
<keyword evidence="2" id="KW-0812">Transmembrane</keyword>
<evidence type="ECO:0000256" key="2">
    <source>
        <dbReference type="SAM" id="Phobius"/>
    </source>
</evidence>
<feature type="region of interest" description="Disordered" evidence="1">
    <location>
        <begin position="177"/>
        <end position="201"/>
    </location>
</feature>
<reference evidence="3 4" key="1">
    <citation type="submission" date="2022-11" db="EMBL/GenBank/DDBJ databases">
        <title>Minimal conservation of predation-associated metabolite biosynthetic gene clusters underscores biosynthetic potential of Myxococcota including descriptions for ten novel species: Archangium lansinium sp. nov., Myxococcus landrumus sp. nov., Nannocystis bai.</title>
        <authorList>
            <person name="Ahearne A."/>
            <person name="Stevens C."/>
            <person name="Dowd S."/>
        </authorList>
    </citation>
    <scope>NUCLEOTIDE SEQUENCE [LARGE SCALE GENOMIC DNA]</scope>
    <source>
        <strain evidence="3 4">NCWAL01</strain>
    </source>
</reference>
<evidence type="ECO:0000313" key="3">
    <source>
        <dbReference type="EMBL" id="MDC0713195.1"/>
    </source>
</evidence>
<keyword evidence="2" id="KW-0472">Membrane</keyword>
<keyword evidence="4" id="KW-1185">Reference proteome</keyword>
<organism evidence="3 4">
    <name type="scientific">Stigmatella ashevillensis</name>
    <dbReference type="NCBI Taxonomy" id="2995309"/>
    <lineage>
        <taxon>Bacteria</taxon>
        <taxon>Pseudomonadati</taxon>
        <taxon>Myxococcota</taxon>
        <taxon>Myxococcia</taxon>
        <taxon>Myxococcales</taxon>
        <taxon>Cystobacterineae</taxon>
        <taxon>Archangiaceae</taxon>
        <taxon>Stigmatella</taxon>
    </lineage>
</organism>
<keyword evidence="2" id="KW-1133">Transmembrane helix</keyword>
<evidence type="ECO:0000313" key="4">
    <source>
        <dbReference type="Proteomes" id="UP001221838"/>
    </source>
</evidence>
<name>A0ABT5DJ56_9BACT</name>
<protein>
    <submittedName>
        <fullName evidence="3">HlyD family efflux transporter periplasmic adaptor subunit</fullName>
    </submittedName>
</protein>